<dbReference type="EMBL" id="DAASZT010000002">
    <property type="protein sequence ID" value="HAE7703610.1"/>
    <property type="molecule type" value="Genomic_DNA"/>
</dbReference>
<dbReference type="PANTHER" id="PTHR33336">
    <property type="entry name" value="QUINOL MONOOXYGENASE YGIN-RELATED"/>
    <property type="match status" value="1"/>
</dbReference>
<reference evidence="2" key="1">
    <citation type="journal article" date="2018" name="Genome Biol.">
        <title>SKESA: strategic k-mer extension for scrupulous assemblies.</title>
        <authorList>
            <person name="Souvorov A."/>
            <person name="Agarwala R."/>
            <person name="Lipman D.J."/>
        </authorList>
    </citation>
    <scope>NUCLEOTIDE SEQUENCE</scope>
    <source>
        <strain evidence="2">13-4047</strain>
    </source>
</reference>
<dbReference type="PROSITE" id="PS51725">
    <property type="entry name" value="ABM"/>
    <property type="match status" value="1"/>
</dbReference>
<evidence type="ECO:0000313" key="2">
    <source>
        <dbReference type="EMBL" id="HAE7703610.1"/>
    </source>
</evidence>
<dbReference type="Gene3D" id="3.30.70.100">
    <property type="match status" value="1"/>
</dbReference>
<proteinExistence type="predicted"/>
<feature type="domain" description="ABM" evidence="1">
    <location>
        <begin position="7"/>
        <end position="95"/>
    </location>
</feature>
<evidence type="ECO:0000259" key="1">
    <source>
        <dbReference type="PROSITE" id="PS51725"/>
    </source>
</evidence>
<dbReference type="Pfam" id="PF03992">
    <property type="entry name" value="ABM"/>
    <property type="match status" value="1"/>
</dbReference>
<name>A0A736PC23_SALET</name>
<dbReference type="PANTHER" id="PTHR33336:SF3">
    <property type="entry name" value="ABM DOMAIN-CONTAINING PROTEIN"/>
    <property type="match status" value="1"/>
</dbReference>
<gene>
    <name evidence="2" type="ORF">G4P47_002566</name>
</gene>
<protein>
    <submittedName>
        <fullName evidence="2">Antibiotic biosynthesis monooxygenase</fullName>
    </submittedName>
</protein>
<comment type="caution">
    <text evidence="2">The sequence shown here is derived from an EMBL/GenBank/DDBJ whole genome shotgun (WGS) entry which is preliminary data.</text>
</comment>
<dbReference type="InterPro" id="IPR007138">
    <property type="entry name" value="ABM_dom"/>
</dbReference>
<dbReference type="InterPro" id="IPR050744">
    <property type="entry name" value="AI-2_Isomerase_LsrG"/>
</dbReference>
<sequence length="101" mass="11738">MPNSEMISIVAVLKARPAKTEELKKALQALLLPTRQEPGNIEYMLFQLRDTPDVFYVRESWHSQESLDVHISLPHFQSFMLQMDDLLAEPLRLDYLKPIEA</sequence>
<reference evidence="2" key="2">
    <citation type="submission" date="2018-07" db="EMBL/GenBank/DDBJ databases">
        <authorList>
            <consortium name="NCBI Pathogen Detection Project"/>
        </authorList>
    </citation>
    <scope>NUCLEOTIDE SEQUENCE</scope>
    <source>
        <strain evidence="2">13-4047</strain>
    </source>
</reference>
<dbReference type="GO" id="GO:0004497">
    <property type="term" value="F:monooxygenase activity"/>
    <property type="evidence" value="ECO:0007669"/>
    <property type="project" value="UniProtKB-KW"/>
</dbReference>
<organism evidence="2">
    <name type="scientific">Salmonella enterica subsp. enterica serovar Javiana</name>
    <dbReference type="NCBI Taxonomy" id="363569"/>
    <lineage>
        <taxon>Bacteria</taxon>
        <taxon>Pseudomonadati</taxon>
        <taxon>Pseudomonadota</taxon>
        <taxon>Gammaproteobacteria</taxon>
        <taxon>Enterobacterales</taxon>
        <taxon>Enterobacteriaceae</taxon>
        <taxon>Salmonella</taxon>
    </lineage>
</organism>
<dbReference type="SUPFAM" id="SSF54909">
    <property type="entry name" value="Dimeric alpha+beta barrel"/>
    <property type="match status" value="1"/>
</dbReference>
<accession>A0A736PC23</accession>
<keyword evidence="2" id="KW-0560">Oxidoreductase</keyword>
<dbReference type="InterPro" id="IPR011008">
    <property type="entry name" value="Dimeric_a/b-barrel"/>
</dbReference>
<keyword evidence="2" id="KW-0503">Monooxygenase</keyword>
<dbReference type="AlphaFoldDB" id="A0A736PC23"/>